<name>A0A061ASE6_CYBFA</name>
<organism evidence="1">
    <name type="scientific">Cyberlindnera fabianii</name>
    <name type="common">Yeast</name>
    <name type="synonym">Hansenula fabianii</name>
    <dbReference type="NCBI Taxonomy" id="36022"/>
    <lineage>
        <taxon>Eukaryota</taxon>
        <taxon>Fungi</taxon>
        <taxon>Dikarya</taxon>
        <taxon>Ascomycota</taxon>
        <taxon>Saccharomycotina</taxon>
        <taxon>Saccharomycetes</taxon>
        <taxon>Phaffomycetales</taxon>
        <taxon>Phaffomycetaceae</taxon>
        <taxon>Cyberlindnera</taxon>
    </lineage>
</organism>
<evidence type="ECO:0000313" key="1">
    <source>
        <dbReference type="EMBL" id="CDR40543.1"/>
    </source>
</evidence>
<dbReference type="PANTHER" id="PTHR10957">
    <property type="entry name" value="RAP1 GTPASE-GDP DISSOCIATION STIMULATOR 1"/>
    <property type="match status" value="1"/>
</dbReference>
<gene>
    <name evidence="1" type="ORF">CYFA0S_05e01662g</name>
</gene>
<dbReference type="PhylomeDB" id="A0A061ASE6"/>
<sequence>MSIPMDLDQVLFGLDGFVASCEDDTLNADSIYVETYTTLLDQLAVLLRDETTRSNDLIRQNLLKLVHSAGYVLARVDTPGLRPLVLEILRVLANSVADNHVNRGIIVGDTVFVHQLGKQLEENFDDDEVNERVLIFLKNLVIDSPDITKVVASLITKNLLVYTSYENTFLSIDLLTDLVPEYQYDAEVKNIERFAKKFLSFIQKRDDSDEDEYSEMIVNTAGILEDLTLDQRLDFKDEYHETSTQESLFQCLEQLHPLEFQNKLMAQRKIFGSIGNVSANPSASNKPLIEDCLKNIQDTTQENGYILSASMAIIGNSIGSSADRTNVLERAPTLITDVLIKYNYLVDPVQFQGLLHILKSIVSFDTISQLFTDDNVKILAQVIEATVRNSKYYTNFTALLVAFLKKTIVHLGKSQVLKLSHNNIIDSLLSADSNYEFNTIILLLINKIAVYGTETDLQPLVTRALDFKDPNIPASYIFELTKTVGVLVKNKPEYVFAHHTEEVITLLNTVQTIISGPNASDNVSKAIHNNSRFIAGSILALNKDKEIDPRLFELCEIFMRA</sequence>
<proteinExistence type="predicted"/>
<dbReference type="SUPFAM" id="SSF48371">
    <property type="entry name" value="ARM repeat"/>
    <property type="match status" value="1"/>
</dbReference>
<reference evidence="1" key="1">
    <citation type="journal article" date="2014" name="Genome Announc.">
        <title>Genome sequence of the yeast Cyberlindnera fabianii (Hansenula fabianii).</title>
        <authorList>
            <person name="Freel K.C."/>
            <person name="Sarilar V."/>
            <person name="Neuveglise C."/>
            <person name="Devillers H."/>
            <person name="Friedrich A."/>
            <person name="Schacherer J."/>
        </authorList>
    </citation>
    <scope>NUCLEOTIDE SEQUENCE</scope>
    <source>
        <strain evidence="1">YJS4271</strain>
    </source>
</reference>
<dbReference type="AlphaFoldDB" id="A0A061ASE6"/>
<accession>A0A061ASE6</accession>
<dbReference type="VEuPathDB" id="FungiDB:BON22_2200"/>
<protein>
    <submittedName>
        <fullName evidence="1">CYFA0S05e01662g1_1</fullName>
    </submittedName>
</protein>
<dbReference type="GO" id="GO:0005085">
    <property type="term" value="F:guanyl-nucleotide exchange factor activity"/>
    <property type="evidence" value="ECO:0007669"/>
    <property type="project" value="InterPro"/>
</dbReference>
<dbReference type="InterPro" id="IPR016024">
    <property type="entry name" value="ARM-type_fold"/>
</dbReference>
<dbReference type="OrthoDB" id="4059796at2759"/>
<dbReference type="InterPro" id="IPR040144">
    <property type="entry name" value="RAP1GDS1"/>
</dbReference>
<dbReference type="EMBL" id="LK052890">
    <property type="protein sequence ID" value="CDR40543.1"/>
    <property type="molecule type" value="Genomic_DNA"/>
</dbReference>